<evidence type="ECO:0000313" key="1">
    <source>
        <dbReference type="EMBL" id="MBX43138.1"/>
    </source>
</evidence>
<sequence>MVLLIWTIVHSSLD</sequence>
<protein>
    <submittedName>
        <fullName evidence="1">Uncharacterized protein</fullName>
    </submittedName>
</protein>
<dbReference type="EMBL" id="GGEC01062654">
    <property type="protein sequence ID" value="MBX43138.1"/>
    <property type="molecule type" value="Transcribed_RNA"/>
</dbReference>
<reference evidence="1" key="1">
    <citation type="submission" date="2018-02" db="EMBL/GenBank/DDBJ databases">
        <title>Rhizophora mucronata_Transcriptome.</title>
        <authorList>
            <person name="Meera S.P."/>
            <person name="Sreeshan A."/>
            <person name="Augustine A."/>
        </authorList>
    </citation>
    <scope>NUCLEOTIDE SEQUENCE</scope>
    <source>
        <tissue evidence="1">Leaf</tissue>
    </source>
</reference>
<accession>A0A2P2NKW0</accession>
<organism evidence="1">
    <name type="scientific">Rhizophora mucronata</name>
    <name type="common">Asiatic mangrove</name>
    <dbReference type="NCBI Taxonomy" id="61149"/>
    <lineage>
        <taxon>Eukaryota</taxon>
        <taxon>Viridiplantae</taxon>
        <taxon>Streptophyta</taxon>
        <taxon>Embryophyta</taxon>
        <taxon>Tracheophyta</taxon>
        <taxon>Spermatophyta</taxon>
        <taxon>Magnoliopsida</taxon>
        <taxon>eudicotyledons</taxon>
        <taxon>Gunneridae</taxon>
        <taxon>Pentapetalae</taxon>
        <taxon>rosids</taxon>
        <taxon>fabids</taxon>
        <taxon>Malpighiales</taxon>
        <taxon>Rhizophoraceae</taxon>
        <taxon>Rhizophora</taxon>
    </lineage>
</organism>
<proteinExistence type="predicted"/>
<name>A0A2P2NKW0_RHIMU</name>